<dbReference type="EMBL" id="HACA01029175">
    <property type="protein sequence ID" value="CDW46536.1"/>
    <property type="molecule type" value="Transcribed_RNA"/>
</dbReference>
<accession>A0A0K2V9D1</accession>
<evidence type="ECO:0000313" key="1">
    <source>
        <dbReference type="EMBL" id="CDW46536.1"/>
    </source>
</evidence>
<dbReference type="AlphaFoldDB" id="A0A0K2V9D1"/>
<organism evidence="1">
    <name type="scientific">Lepeophtheirus salmonis</name>
    <name type="common">Salmon louse</name>
    <name type="synonym">Caligus salmonis</name>
    <dbReference type="NCBI Taxonomy" id="72036"/>
    <lineage>
        <taxon>Eukaryota</taxon>
        <taxon>Metazoa</taxon>
        <taxon>Ecdysozoa</taxon>
        <taxon>Arthropoda</taxon>
        <taxon>Crustacea</taxon>
        <taxon>Multicrustacea</taxon>
        <taxon>Hexanauplia</taxon>
        <taxon>Copepoda</taxon>
        <taxon>Siphonostomatoida</taxon>
        <taxon>Caligidae</taxon>
        <taxon>Lepeophtheirus</taxon>
    </lineage>
</organism>
<dbReference type="Gene3D" id="3.30.420.10">
    <property type="entry name" value="Ribonuclease H-like superfamily/Ribonuclease H"/>
    <property type="match status" value="1"/>
</dbReference>
<feature type="non-terminal residue" evidence="1">
    <location>
        <position position="1"/>
    </location>
</feature>
<dbReference type="InterPro" id="IPR036397">
    <property type="entry name" value="RNaseH_sf"/>
</dbReference>
<reference evidence="1" key="1">
    <citation type="submission" date="2014-05" db="EMBL/GenBank/DDBJ databases">
        <authorList>
            <person name="Chronopoulou M."/>
        </authorList>
    </citation>
    <scope>NUCLEOTIDE SEQUENCE</scope>
    <source>
        <tissue evidence="1">Whole organism</tissue>
    </source>
</reference>
<name>A0A0K2V9D1_LEPSM</name>
<proteinExistence type="predicted"/>
<sequence>FYPLYSQNQTATAEYTVAEILSKSLMSALPPTEETGPPLKRKMLTCTTRAIFQQDCAAARHSKKAQNWCSDNLDSFWGKCSWPANSPDVSPIENLLLLV</sequence>
<protein>
    <submittedName>
        <fullName evidence="1">Putative LOC101238723 [Hydra vulgaris]</fullName>
    </submittedName>
</protein>
<dbReference type="GO" id="GO:0003676">
    <property type="term" value="F:nucleic acid binding"/>
    <property type="evidence" value="ECO:0007669"/>
    <property type="project" value="InterPro"/>
</dbReference>